<dbReference type="OrthoDB" id="424551at2759"/>
<comment type="catalytic activity">
    <reaction evidence="10">
        <text>N-terminal L-seryl-[histone H2A] + acetyl-CoA = N-terminal N(alpha)-acetyl-L-seryl-[histone H2A] + CoA + H(+)</text>
        <dbReference type="Rhea" id="RHEA:50600"/>
        <dbReference type="Rhea" id="RHEA-COMP:12742"/>
        <dbReference type="Rhea" id="RHEA-COMP:12744"/>
        <dbReference type="ChEBI" id="CHEBI:15378"/>
        <dbReference type="ChEBI" id="CHEBI:57287"/>
        <dbReference type="ChEBI" id="CHEBI:57288"/>
        <dbReference type="ChEBI" id="CHEBI:64738"/>
        <dbReference type="ChEBI" id="CHEBI:83690"/>
        <dbReference type="EC" id="2.3.1.257"/>
    </reaction>
</comment>
<organism evidence="13 14">
    <name type="scientific">Mixia osmundae (strain CBS 9802 / IAM 14324 / JCM 22182 / KY 12970)</name>
    <dbReference type="NCBI Taxonomy" id="764103"/>
    <lineage>
        <taxon>Eukaryota</taxon>
        <taxon>Fungi</taxon>
        <taxon>Dikarya</taxon>
        <taxon>Basidiomycota</taxon>
        <taxon>Pucciniomycotina</taxon>
        <taxon>Mixiomycetes</taxon>
        <taxon>Mixiales</taxon>
        <taxon>Mixiaceae</taxon>
        <taxon>Mixia</taxon>
    </lineage>
</organism>
<proteinExistence type="inferred from homology"/>
<evidence type="ECO:0000256" key="3">
    <source>
        <dbReference type="ARBA" id="ARBA00008870"/>
    </source>
</evidence>
<reference evidence="13 14" key="1">
    <citation type="journal article" date="2011" name="J. Gen. Appl. Microbiol.">
        <title>Draft genome sequencing of the enigmatic basidiomycete Mixia osmundae.</title>
        <authorList>
            <person name="Nishida H."/>
            <person name="Nagatsuka Y."/>
            <person name="Sugiyama J."/>
        </authorList>
    </citation>
    <scope>NUCLEOTIDE SEQUENCE [LARGE SCALE GENOMIC DNA]</scope>
    <source>
        <strain evidence="14">CBS 9802 / IAM 14324 / JCM 22182 / KY 12970</strain>
    </source>
</reference>
<feature type="domain" description="N-acetyltransferase" evidence="12">
    <location>
        <begin position="39"/>
        <end position="191"/>
    </location>
</feature>
<evidence type="ECO:0000256" key="5">
    <source>
        <dbReference type="ARBA" id="ARBA00015043"/>
    </source>
</evidence>
<dbReference type="RefSeq" id="XP_014568195.1">
    <property type="nucleotide sequence ID" value="XM_014712709.1"/>
</dbReference>
<comment type="caution">
    <text evidence="13">The sequence shown here is derived from an EMBL/GenBank/DDBJ whole genome shotgun (WGS) entry which is preliminary data.</text>
</comment>
<dbReference type="Gene3D" id="3.40.630.30">
    <property type="match status" value="1"/>
</dbReference>
<dbReference type="PANTHER" id="PTHR20531">
    <property type="entry name" value="N-ALPHA-ACETYLTRANSFERASE 40"/>
    <property type="match status" value="1"/>
</dbReference>
<protein>
    <recommendedName>
        <fullName evidence="5">N-alpha-acetyltransferase 40</fullName>
        <ecNumber evidence="4">2.3.1.257</ecNumber>
    </recommendedName>
</protein>
<comment type="subcellular location">
    <subcellularLocation>
        <location evidence="2">Cytoplasm</location>
    </subcellularLocation>
    <subcellularLocation>
        <location evidence="1">Nucleus</location>
    </subcellularLocation>
</comment>
<evidence type="ECO:0000256" key="9">
    <source>
        <dbReference type="ARBA" id="ARBA00023315"/>
    </source>
</evidence>
<dbReference type="OMA" id="HRNARFI"/>
<dbReference type="EMBL" id="BABT02000046">
    <property type="protein sequence ID" value="GAA94690.1"/>
    <property type="molecule type" value="Genomic_DNA"/>
</dbReference>
<evidence type="ECO:0000313" key="13">
    <source>
        <dbReference type="EMBL" id="GAA94690.1"/>
    </source>
</evidence>
<keyword evidence="6" id="KW-0963">Cytoplasm</keyword>
<evidence type="ECO:0000256" key="7">
    <source>
        <dbReference type="ARBA" id="ARBA00022679"/>
    </source>
</evidence>
<evidence type="ECO:0000256" key="6">
    <source>
        <dbReference type="ARBA" id="ARBA00022490"/>
    </source>
</evidence>
<comment type="catalytic activity">
    <reaction evidence="11">
        <text>N-terminal L-seryl-[histone H4] + acetyl-CoA = N-terminal N(alpha)-acetyl-L-seryl-[histone H4] + CoA + H(+)</text>
        <dbReference type="Rhea" id="RHEA:50596"/>
        <dbReference type="Rhea" id="RHEA-COMP:12740"/>
        <dbReference type="Rhea" id="RHEA-COMP:12743"/>
        <dbReference type="ChEBI" id="CHEBI:15378"/>
        <dbReference type="ChEBI" id="CHEBI:57287"/>
        <dbReference type="ChEBI" id="CHEBI:57288"/>
        <dbReference type="ChEBI" id="CHEBI:64738"/>
        <dbReference type="ChEBI" id="CHEBI:83690"/>
        <dbReference type="EC" id="2.3.1.257"/>
    </reaction>
</comment>
<dbReference type="GO" id="GO:0005634">
    <property type="term" value="C:nucleus"/>
    <property type="evidence" value="ECO:0007669"/>
    <property type="project" value="UniProtKB-SubCell"/>
</dbReference>
<dbReference type="InterPro" id="IPR039949">
    <property type="entry name" value="NAA40"/>
</dbReference>
<reference evidence="13 14" key="2">
    <citation type="journal article" date="2012" name="Open Biol.">
        <title>Characteristics of nucleosomes and linker DNA regions on the genome of the basidiomycete Mixia osmundae revealed by mono- and dinucleosome mapping.</title>
        <authorList>
            <person name="Nishida H."/>
            <person name="Kondo S."/>
            <person name="Matsumoto T."/>
            <person name="Suzuki Y."/>
            <person name="Yoshikawa H."/>
            <person name="Taylor T.D."/>
            <person name="Sugiyama J."/>
        </authorList>
    </citation>
    <scope>NUCLEOTIDE SEQUENCE [LARGE SCALE GENOMIC DNA]</scope>
    <source>
        <strain evidence="14">CBS 9802 / IAM 14324 / JCM 22182 / KY 12970</strain>
    </source>
</reference>
<dbReference type="InterPro" id="IPR000182">
    <property type="entry name" value="GNAT_dom"/>
</dbReference>
<evidence type="ECO:0000256" key="8">
    <source>
        <dbReference type="ARBA" id="ARBA00023242"/>
    </source>
</evidence>
<dbReference type="PROSITE" id="PS51186">
    <property type="entry name" value="GNAT"/>
    <property type="match status" value="1"/>
</dbReference>
<dbReference type="STRING" id="764103.G7DVT0"/>
<evidence type="ECO:0000256" key="11">
    <source>
        <dbReference type="ARBA" id="ARBA00049524"/>
    </source>
</evidence>
<sequence length="193" mass="22459">MSDLESAQRASVTTLRKLLRLFLSNDDNGLSIGLHSPSTLIRPQRDNVISLFERNMRNMYESTGGYDAQAKREELFNAASRFLVVPPLEPNQELQGYVMFRFDTEESLRASRVYSVVYCYELQVAVRRQGIGQRLMALLEQYAKHYRLQKVMLTVFKINVDALAFYRSLGYQEDEICPRHENYLILSKRMQST</sequence>
<dbReference type="SUPFAM" id="SSF55729">
    <property type="entry name" value="Acyl-CoA N-acyltransferases (Nat)"/>
    <property type="match status" value="1"/>
</dbReference>
<accession>G7DVT0</accession>
<dbReference type="PANTHER" id="PTHR20531:SF1">
    <property type="entry name" value="N-ALPHA-ACETYLTRANSFERASE 40"/>
    <property type="match status" value="1"/>
</dbReference>
<dbReference type="HOGENOM" id="CLU_051699_1_0_1"/>
<dbReference type="GO" id="GO:0010485">
    <property type="term" value="F:histone H4 acetyltransferase activity"/>
    <property type="evidence" value="ECO:0007669"/>
    <property type="project" value="InterPro"/>
</dbReference>
<dbReference type="Pfam" id="PF00583">
    <property type="entry name" value="Acetyltransf_1"/>
    <property type="match status" value="1"/>
</dbReference>
<dbReference type="GO" id="GO:0005737">
    <property type="term" value="C:cytoplasm"/>
    <property type="evidence" value="ECO:0007669"/>
    <property type="project" value="UniProtKB-SubCell"/>
</dbReference>
<keyword evidence="14" id="KW-1185">Reference proteome</keyword>
<dbReference type="Proteomes" id="UP000009131">
    <property type="component" value="Unassembled WGS sequence"/>
</dbReference>
<dbReference type="AlphaFoldDB" id="G7DVT0"/>
<dbReference type="InterPro" id="IPR016181">
    <property type="entry name" value="Acyl_CoA_acyltransferase"/>
</dbReference>
<dbReference type="eggNOG" id="KOG2488">
    <property type="taxonomic scope" value="Eukaryota"/>
</dbReference>
<dbReference type="InParanoid" id="G7DVT0"/>
<dbReference type="CDD" id="cd04301">
    <property type="entry name" value="NAT_SF"/>
    <property type="match status" value="1"/>
</dbReference>
<name>G7DVT0_MIXOS</name>
<keyword evidence="7" id="KW-0808">Transferase</keyword>
<evidence type="ECO:0000256" key="1">
    <source>
        <dbReference type="ARBA" id="ARBA00004123"/>
    </source>
</evidence>
<evidence type="ECO:0000256" key="2">
    <source>
        <dbReference type="ARBA" id="ARBA00004496"/>
    </source>
</evidence>
<comment type="similarity">
    <text evidence="3">Belongs to the acetyltransferase family. NAA40 subfamily.</text>
</comment>
<evidence type="ECO:0000259" key="12">
    <source>
        <dbReference type="PROSITE" id="PS51186"/>
    </source>
</evidence>
<dbReference type="FunCoup" id="G7DVT0">
    <property type="interactions" value="562"/>
</dbReference>
<gene>
    <name evidence="13" type="primary">Mo01343</name>
    <name evidence="13" type="ORF">E5Q_01343</name>
</gene>
<evidence type="ECO:0000313" key="14">
    <source>
        <dbReference type="Proteomes" id="UP000009131"/>
    </source>
</evidence>
<dbReference type="GO" id="GO:0043998">
    <property type="term" value="F:histone H2A acetyltransferase activity"/>
    <property type="evidence" value="ECO:0007669"/>
    <property type="project" value="InterPro"/>
</dbReference>
<keyword evidence="9" id="KW-0012">Acyltransferase</keyword>
<keyword evidence="8" id="KW-0539">Nucleus</keyword>
<evidence type="ECO:0000256" key="10">
    <source>
        <dbReference type="ARBA" id="ARBA00047821"/>
    </source>
</evidence>
<dbReference type="EC" id="2.3.1.257" evidence="4"/>
<evidence type="ECO:0000256" key="4">
    <source>
        <dbReference type="ARBA" id="ARBA00012950"/>
    </source>
</evidence>
<dbReference type="GO" id="GO:1990189">
    <property type="term" value="F:protein N-terminal-serine acetyltransferase activity"/>
    <property type="evidence" value="ECO:0007669"/>
    <property type="project" value="UniProtKB-EC"/>
</dbReference>